<gene>
    <name evidence="8" type="primary">rnpA</name>
    <name evidence="8" type="synonym">MYN1_Chr_642</name>
    <name evidence="6" type="ORF">PCKR_713</name>
    <name evidence="7" type="ORF">PFK_713</name>
    <name evidence="8" type="ORF">PMYN1_Chma658</name>
</gene>
<dbReference type="GO" id="GO:0004526">
    <property type="term" value="F:ribonuclease P activity"/>
    <property type="evidence" value="ECO:0007669"/>
    <property type="project" value="InterPro"/>
</dbReference>
<dbReference type="GO" id="GO:0008033">
    <property type="term" value="P:tRNA processing"/>
    <property type="evidence" value="ECO:0007669"/>
    <property type="project" value="UniProtKB-KW"/>
</dbReference>
<dbReference type="Pfam" id="PF00825">
    <property type="entry name" value="Ribonuclease_P"/>
    <property type="match status" value="1"/>
</dbReference>
<evidence type="ECO:0000256" key="3">
    <source>
        <dbReference type="ARBA" id="ARBA00022759"/>
    </source>
</evidence>
<sequence length="136" mass="15803">MALSARLRLRGSRCFDYLYQNGRIYHGEWIVLRVALERREYLQNGIRNLPTSLFRCSVVVSTKVSKSSVRRNAIRRLLHQYLQEILLRKSIPPLNPGEKRLGHWLLLSLKPGCSDIDPSLLRQDCLSLFTKAELQL</sequence>
<evidence type="ECO:0000256" key="2">
    <source>
        <dbReference type="ARBA" id="ARBA00022722"/>
    </source>
</evidence>
<evidence type="ECO:0000313" key="8">
    <source>
        <dbReference type="EMBL" id="BBL86463.1"/>
    </source>
</evidence>
<keyword evidence="4" id="KW-0378">Hydrolase</keyword>
<evidence type="ECO:0000313" key="7">
    <source>
        <dbReference type="EMBL" id="AQX45245.1"/>
    </source>
</evidence>
<evidence type="ECO:0000256" key="4">
    <source>
        <dbReference type="ARBA" id="ARBA00022801"/>
    </source>
</evidence>
<keyword evidence="5" id="KW-0694">RNA-binding</keyword>
<reference evidence="6" key="1">
    <citation type="journal article" date="2017" name="Protist">
        <title>Diversity of the Photosynthetic Paulinella Species, with the Description of Paulinella micropora sp. nov. and the Chromatophore Genome Sequence for strain KR01.</title>
        <authorList>
            <person name="Lhee D."/>
            <person name="Yang E.C."/>
            <person name="Kim J.I."/>
            <person name="Nakayama T."/>
            <person name="Zuccarello G."/>
            <person name="Andersen R.A."/>
            <person name="Yoon H.S."/>
        </authorList>
    </citation>
    <scope>NUCLEOTIDE SEQUENCE</scope>
    <source>
        <strain evidence="7">FK01</strain>
        <strain evidence="6">KR01</strain>
    </source>
</reference>
<keyword evidence="6" id="KW-0934">Plastid</keyword>
<dbReference type="InterPro" id="IPR000100">
    <property type="entry name" value="RNase_P"/>
</dbReference>
<organism evidence="6">
    <name type="scientific">Paulinella micropora</name>
    <dbReference type="NCBI Taxonomy" id="1928728"/>
    <lineage>
        <taxon>Eukaryota</taxon>
        <taxon>Sar</taxon>
        <taxon>Rhizaria</taxon>
        <taxon>Cercozoa</taxon>
        <taxon>Imbricatea</taxon>
        <taxon>Silicofilosea</taxon>
        <taxon>Euglyphida</taxon>
        <taxon>Paulinellidae</taxon>
        <taxon>Paulinella</taxon>
    </lineage>
</organism>
<evidence type="ECO:0000313" key="6">
    <source>
        <dbReference type="EMBL" id="APP88478.1"/>
    </source>
</evidence>
<dbReference type="InterPro" id="IPR014721">
    <property type="entry name" value="Ribsml_uS5_D2-typ_fold_subgr"/>
</dbReference>
<dbReference type="InterPro" id="IPR020568">
    <property type="entry name" value="Ribosomal_Su5_D2-typ_SF"/>
</dbReference>
<keyword evidence="1" id="KW-0819">tRNA processing</keyword>
<dbReference type="Gene3D" id="3.30.230.10">
    <property type="match status" value="1"/>
</dbReference>
<dbReference type="EMBL" id="KX897545">
    <property type="protein sequence ID" value="APP88478.1"/>
    <property type="molecule type" value="Genomic_DNA"/>
</dbReference>
<dbReference type="EMBL" id="KY124271">
    <property type="protein sequence ID" value="AQX45245.1"/>
    <property type="molecule type" value="Genomic_DNA"/>
</dbReference>
<dbReference type="AlphaFoldDB" id="A0A1L5YCR5"/>
<dbReference type="Proteomes" id="UP000503178">
    <property type="component" value="Chromatophore Pltd"/>
</dbReference>
<evidence type="ECO:0000313" key="9">
    <source>
        <dbReference type="Proteomes" id="UP000503178"/>
    </source>
</evidence>
<accession>A0A1L5YCR5</accession>
<reference evidence="8 9" key="2">
    <citation type="submission" date="2019-06" db="EMBL/GenBank/DDBJ databases">
        <title>A hidden player of endosymbiotic evolution: DNA virus triggered massive gene transfer.</title>
        <authorList>
            <person name="Matsuo M."/>
            <person name="Katahata A."/>
            <person name="Tachikawa M."/>
            <person name="Minakuchi Y."/>
            <person name="Noguchi H."/>
            <person name="Toyoda A."/>
            <person name="Fujiyama A."/>
            <person name="Suzuki Y."/>
            <person name="Satoh S."/>
            <person name="Nakayama T."/>
            <person name="Kamikawa R."/>
            <person name="Nomura M."/>
            <person name="Inagaki Y."/>
            <person name="Ishida K."/>
            <person name="Obokata J."/>
        </authorList>
    </citation>
    <scope>NUCLEOTIDE SEQUENCE [LARGE SCALE GENOMIC DNA]</scope>
    <source>
        <strain evidence="8 9">MYN1</strain>
    </source>
</reference>
<keyword evidence="3" id="KW-0255">Endonuclease</keyword>
<evidence type="ECO:0000256" key="5">
    <source>
        <dbReference type="ARBA" id="ARBA00022884"/>
    </source>
</evidence>
<dbReference type="EMBL" id="LC490351">
    <property type="protein sequence ID" value="BBL86463.1"/>
    <property type="molecule type" value="Genomic_DNA"/>
</dbReference>
<dbReference type="GO" id="GO:0000049">
    <property type="term" value="F:tRNA binding"/>
    <property type="evidence" value="ECO:0007669"/>
    <property type="project" value="InterPro"/>
</dbReference>
<proteinExistence type="predicted"/>
<evidence type="ECO:0000256" key="1">
    <source>
        <dbReference type="ARBA" id="ARBA00022694"/>
    </source>
</evidence>
<name>A0A1L5YCR5_9EUKA</name>
<dbReference type="SUPFAM" id="SSF54211">
    <property type="entry name" value="Ribosomal protein S5 domain 2-like"/>
    <property type="match status" value="1"/>
</dbReference>
<keyword evidence="2" id="KW-0540">Nuclease</keyword>
<protein>
    <submittedName>
        <fullName evidence="6 8">Ribonuclease P protein component</fullName>
    </submittedName>
    <submittedName>
        <fullName evidence="7">Ribonuclease P protein component of ribozyme</fullName>
    </submittedName>
</protein>
<geneLocation type="plastid" evidence="6"/>
<keyword evidence="9" id="KW-1185">Reference proteome</keyword>